<protein>
    <submittedName>
        <fullName evidence="2">FOG: TPR repeat</fullName>
    </submittedName>
</protein>
<evidence type="ECO:0000313" key="3">
    <source>
        <dbReference type="Proteomes" id="UP000054928"/>
    </source>
</evidence>
<dbReference type="PANTHER" id="PTHR46423">
    <property type="entry name" value="RNA POLYMERASE II-ASSOCIATED PROTEIN 3"/>
    <property type="match status" value="1"/>
</dbReference>
<keyword evidence="1" id="KW-0802">TPR repeat</keyword>
<dbReference type="InterPro" id="IPR051966">
    <property type="entry name" value="RPAP3"/>
</dbReference>
<dbReference type="RefSeq" id="XP_024577302.1">
    <property type="nucleotide sequence ID" value="XM_024726645.1"/>
</dbReference>
<dbReference type="Gene3D" id="1.25.40.10">
    <property type="entry name" value="Tetratricopeptide repeat domain"/>
    <property type="match status" value="1"/>
</dbReference>
<dbReference type="EMBL" id="CCYD01000524">
    <property type="protein sequence ID" value="CEG40933.1"/>
    <property type="molecule type" value="Genomic_DNA"/>
</dbReference>
<name>A0A0P1AJE7_PLAHL</name>
<dbReference type="PANTHER" id="PTHR46423:SF1">
    <property type="entry name" value="RNA POLYMERASE II-ASSOCIATED PROTEIN 3"/>
    <property type="match status" value="1"/>
</dbReference>
<keyword evidence="3" id="KW-1185">Reference proteome</keyword>
<dbReference type="STRING" id="4781.A0A0P1AJE7"/>
<dbReference type="SUPFAM" id="SSF48452">
    <property type="entry name" value="TPR-like"/>
    <property type="match status" value="1"/>
</dbReference>
<organism evidence="2 3">
    <name type="scientific">Plasmopara halstedii</name>
    <name type="common">Downy mildew of sunflower</name>
    <dbReference type="NCBI Taxonomy" id="4781"/>
    <lineage>
        <taxon>Eukaryota</taxon>
        <taxon>Sar</taxon>
        <taxon>Stramenopiles</taxon>
        <taxon>Oomycota</taxon>
        <taxon>Peronosporomycetes</taxon>
        <taxon>Peronosporales</taxon>
        <taxon>Peronosporaceae</taxon>
        <taxon>Plasmopara</taxon>
    </lineage>
</organism>
<evidence type="ECO:0000256" key="1">
    <source>
        <dbReference type="ARBA" id="ARBA00022803"/>
    </source>
</evidence>
<dbReference type="GO" id="GO:0101031">
    <property type="term" value="C:protein folding chaperone complex"/>
    <property type="evidence" value="ECO:0007669"/>
    <property type="project" value="TreeGrafter"/>
</dbReference>
<accession>A0A0P1AJE7</accession>
<dbReference type="Proteomes" id="UP000054928">
    <property type="component" value="Unassembled WGS sequence"/>
</dbReference>
<dbReference type="SMART" id="SM00028">
    <property type="entry name" value="TPR"/>
    <property type="match status" value="2"/>
</dbReference>
<dbReference type="InterPro" id="IPR011990">
    <property type="entry name" value="TPR-like_helical_dom_sf"/>
</dbReference>
<dbReference type="AlphaFoldDB" id="A0A0P1AJE7"/>
<dbReference type="OrthoDB" id="2942533at2759"/>
<sequence length="239" mass="26964">MEAKKNEGNMLFQQKRFADAVQVYTSIINQLQTNCTDEIARQLEIAVRLNRAWAWLQMPNSDSSETTLKAAEQDCTLVIKADASCVKAYYRRALARERRGKRKLALDDAGIVKLLEPKNPLVGLLLDRLQQCYQDEDNSTLMSQQCEIPGVDKAKDVSYGLAEDAWFALQAAESNLQRTRNKTIKRSAMAPVRVKGAQNVRGEISPKTDELWEGLRREETSIIDRVFTQSKKGVLSGKV</sequence>
<evidence type="ECO:0000313" key="2">
    <source>
        <dbReference type="EMBL" id="CEG40933.1"/>
    </source>
</evidence>
<dbReference type="GeneID" id="36406163"/>
<dbReference type="InterPro" id="IPR019734">
    <property type="entry name" value="TPR_rpt"/>
</dbReference>
<reference evidence="3" key="1">
    <citation type="submission" date="2014-09" db="EMBL/GenBank/DDBJ databases">
        <authorList>
            <person name="Sharma Rahul"/>
            <person name="Thines Marco"/>
        </authorList>
    </citation>
    <scope>NUCLEOTIDE SEQUENCE [LARGE SCALE GENOMIC DNA]</scope>
</reference>
<proteinExistence type="predicted"/>